<name>A0ABM5V797_9BURK</name>
<protein>
    <submittedName>
        <fullName evidence="1">Uncharacterized protein</fullName>
    </submittedName>
</protein>
<evidence type="ECO:0000313" key="1">
    <source>
        <dbReference type="EMBL" id="AKZ65284.1"/>
    </source>
</evidence>
<proteinExistence type="predicted"/>
<dbReference type="Proteomes" id="UP000063429">
    <property type="component" value="Chromosome"/>
</dbReference>
<keyword evidence="2" id="KW-1185">Reference proteome</keyword>
<accession>A0ABM5V797</accession>
<organism evidence="1 2">
    <name type="scientific">Herbaspirillum hiltneri N3</name>
    <dbReference type="NCBI Taxonomy" id="1262470"/>
    <lineage>
        <taxon>Bacteria</taxon>
        <taxon>Pseudomonadati</taxon>
        <taxon>Pseudomonadota</taxon>
        <taxon>Betaproteobacteria</taxon>
        <taxon>Burkholderiales</taxon>
        <taxon>Oxalobacteraceae</taxon>
        <taxon>Herbaspirillum</taxon>
    </lineage>
</organism>
<reference evidence="2" key="1">
    <citation type="journal article" date="2015" name="Genome Announc.">
        <title>Complete Genome Sequence of Herbaspirillum hiltneri N3 (DSM 17495), Isolated from Surface-Sterilized Wheat Roots.</title>
        <authorList>
            <person name="Guizelini D."/>
            <person name="Saizaki P.M."/>
            <person name="Coimbra N.A."/>
            <person name="Weiss V.A."/>
            <person name="Faoro H."/>
            <person name="Sfeir M.Z."/>
            <person name="Baura V.A."/>
            <person name="Monteiro R.A."/>
            <person name="Chubatsu L.S."/>
            <person name="Souza E.M."/>
            <person name="Cruz L.M."/>
            <person name="Pedrosa F.O."/>
            <person name="Raittz R.T."/>
            <person name="Marchaukoski J.N."/>
            <person name="Steffens M.B."/>
        </authorList>
    </citation>
    <scope>NUCLEOTIDE SEQUENCE [LARGE SCALE GENOMIC DNA]</scope>
    <source>
        <strain evidence="2">N3</strain>
    </source>
</reference>
<gene>
    <name evidence="1" type="ORF">F506_10010</name>
</gene>
<sequence>MAYVFNRFATADNRVAATPEQRRYDFIVDVCDGDRRKAARLVEEKCALFPHLNGLQAQQLVYQDMLDLTAEERAAAHVAIRRTSRKAMTEETAA</sequence>
<dbReference type="EMBL" id="CP011409">
    <property type="protein sequence ID" value="AKZ65284.1"/>
    <property type="molecule type" value="Genomic_DNA"/>
</dbReference>
<evidence type="ECO:0000313" key="2">
    <source>
        <dbReference type="Proteomes" id="UP000063429"/>
    </source>
</evidence>